<dbReference type="InterPro" id="IPR001584">
    <property type="entry name" value="Integrase_cat-core"/>
</dbReference>
<dbReference type="PROSITE" id="PS50158">
    <property type="entry name" value="ZF_CCHC"/>
    <property type="match status" value="1"/>
</dbReference>
<keyword evidence="5" id="KW-0862">Zinc</keyword>
<feature type="compositionally biased region" description="Acidic residues" evidence="6">
    <location>
        <begin position="743"/>
        <end position="754"/>
    </location>
</feature>
<sequence length="1336" mass="152678">MSNEGQNLLSIPKFDGDYDHWSMLMENLLRSKEWWHLIDPGYKEPAAGAKETDAEKTARAELKIKDLKVKNYLFAAIDKSILKTILQKETSRDLWESMRTKYQGSQKVQRSQLQALRREFEVLEMKESETITDYFGRVMSVANNMRNNGENLQDIQIVEKILRTLTERFNYIVVSIEEAKDIDRLSVDELQSSLIVHEQKFRRKAKDEEHVLKVTNDERSPRGRGRGRFGSSRGRGRGRQMMNKAIVECFHCHKLGHFQYECPEWENKANFAEFDDNEEVLLMASVDEEKPRKGEVWILDSGCSNHMTSHQEWFSDLDEDFKHTVKLGNDSRIVVAGKGTIRMKVNGITQVISDVYYIPELRSNLLSLGQLQEKGLAILIRDGTCKVYHPTLGVIMHSNTSGNRMFPLLAEMVSPQPTCLQIQSTDEANLWHCRFGHLSYKGLSILSRKGMVEGLPLIHTPRELCSSCLVGKQHRGSFPKKSLWKSTHKLQLVHSDICGPISPTSNSNKRYILSFIDDFTRKTWIYLLSQKSEAFYAFKNFKIAVEKQAGASILCLRTDRGGEFNSNEFSTFCKEHGISRQLTAAYTPQQNGIAERKNRTIMNMVRSMLNAKQMPKEFWAEAANWCIHILNRSPTAALEEKTPQEAWDGDKPKVDYFRVFGCLANVHVPGQTRTKLEDRSRPHVFIGVSKESKAYRLFDPTTNKVCISRDVDFEENKGWSWKQSAELVTTEALTWGDADDYEDEDEFDEFEAEAEAERESDTGASPKESSGNISEESDAPVRSESATPIAPNERQHKPPIWMSDYTSGEGLSEEEEAVMMIEDDPVTFQEAVKIAKWKEAMEKEMDSIERNGTWELCTLPKNAIAIAVKWLFKTKLNEKGEIEKHKARLVAKGYAQQYGVDYTEVFAPVARLDTIRLILAVAAQKRWEVLQLDVKSAFLQGNLEEKVYVQQPLGFEKRGEEEKVYLLHKALYGLKQAPRAWYSRIEAYFVREGFKKCSCEHTLFTKMKEGGKLLIVSLYVDDLIYTGNDKHMCEDFKLSMMREFDMSDLGKMRYFLGIEVIQNEDGIFICQRKYARELLTRFGMENSNAVENPVVPGTRLFKDEEGLKVDPTMFKQVVGCLMYLTATRPDLMYGVNLISRFMSSPTESHWSAAKRILRYLKGTSEFGIFYSSKVTTDLEAYSDSDYAGDLDDRKSTSGYVFLFGKGAVSWSSKKQPVVSLSSTEAEYISAASCASQCIWLRNVLRELGSIEKGGTVINCDNNSAIQLSKNAVLHARSRHIDVKFHFIRDLVNKGMVVLKYCNTQDQIADIMTKPIKAEQFRKLREMLGMIEAAKIN</sequence>
<feature type="region of interest" description="Disordered" evidence="6">
    <location>
        <begin position="743"/>
        <end position="809"/>
    </location>
</feature>
<dbReference type="Pfam" id="PF25597">
    <property type="entry name" value="SH3_retrovirus"/>
    <property type="match status" value="1"/>
</dbReference>
<dbReference type="SUPFAM" id="SSF56672">
    <property type="entry name" value="DNA/RNA polymerases"/>
    <property type="match status" value="1"/>
</dbReference>
<dbReference type="InterPro" id="IPR043502">
    <property type="entry name" value="DNA/RNA_pol_sf"/>
</dbReference>
<gene>
    <name evidence="9" type="ORF">OSB04_000331</name>
</gene>
<evidence type="ECO:0000256" key="1">
    <source>
        <dbReference type="ARBA" id="ARBA00022670"/>
    </source>
</evidence>
<dbReference type="InterPro" id="IPR025724">
    <property type="entry name" value="GAG-pre-integrase_dom"/>
</dbReference>
<dbReference type="EMBL" id="JARYMX010000001">
    <property type="protein sequence ID" value="KAJ9564365.1"/>
    <property type="molecule type" value="Genomic_DNA"/>
</dbReference>
<dbReference type="PROSITE" id="PS50994">
    <property type="entry name" value="INTEGRASE"/>
    <property type="match status" value="1"/>
</dbReference>
<dbReference type="InterPro" id="IPR039537">
    <property type="entry name" value="Retrotran_Ty1/copia-like"/>
</dbReference>
<feature type="region of interest" description="Disordered" evidence="6">
    <location>
        <begin position="217"/>
        <end position="238"/>
    </location>
</feature>
<name>A0AA38WS16_9ASTR</name>
<evidence type="ECO:0000256" key="2">
    <source>
        <dbReference type="ARBA" id="ARBA00022723"/>
    </source>
</evidence>
<dbReference type="PANTHER" id="PTHR42648">
    <property type="entry name" value="TRANSPOSASE, PUTATIVE-RELATED"/>
    <property type="match status" value="1"/>
</dbReference>
<dbReference type="InterPro" id="IPR012337">
    <property type="entry name" value="RNaseH-like_sf"/>
</dbReference>
<dbReference type="Pfam" id="PF13976">
    <property type="entry name" value="gag_pre-integrs"/>
    <property type="match status" value="1"/>
</dbReference>
<evidence type="ECO:0000259" key="8">
    <source>
        <dbReference type="PROSITE" id="PS50994"/>
    </source>
</evidence>
<protein>
    <submittedName>
        <fullName evidence="9">Uncharacterized protein</fullName>
    </submittedName>
</protein>
<feature type="domain" description="Integrase catalytic" evidence="8">
    <location>
        <begin position="475"/>
        <end position="651"/>
    </location>
</feature>
<feature type="domain" description="CCHC-type" evidence="7">
    <location>
        <begin position="249"/>
        <end position="264"/>
    </location>
</feature>
<evidence type="ECO:0000313" key="9">
    <source>
        <dbReference type="EMBL" id="KAJ9564365.1"/>
    </source>
</evidence>
<comment type="caution">
    <text evidence="9">The sequence shown here is derived from an EMBL/GenBank/DDBJ whole genome shotgun (WGS) entry which is preliminary data.</text>
</comment>
<accession>A0AA38WS16</accession>
<evidence type="ECO:0000256" key="5">
    <source>
        <dbReference type="PROSITE-ProRule" id="PRU00047"/>
    </source>
</evidence>
<dbReference type="PANTHER" id="PTHR42648:SF18">
    <property type="entry name" value="RETROTRANSPOSON, UNCLASSIFIED-LIKE PROTEIN"/>
    <property type="match status" value="1"/>
</dbReference>
<dbReference type="InterPro" id="IPR013103">
    <property type="entry name" value="RVT_2"/>
</dbReference>
<dbReference type="GO" id="GO:0003676">
    <property type="term" value="F:nucleic acid binding"/>
    <property type="evidence" value="ECO:0007669"/>
    <property type="project" value="InterPro"/>
</dbReference>
<organism evidence="9 10">
    <name type="scientific">Centaurea solstitialis</name>
    <name type="common">yellow star-thistle</name>
    <dbReference type="NCBI Taxonomy" id="347529"/>
    <lineage>
        <taxon>Eukaryota</taxon>
        <taxon>Viridiplantae</taxon>
        <taxon>Streptophyta</taxon>
        <taxon>Embryophyta</taxon>
        <taxon>Tracheophyta</taxon>
        <taxon>Spermatophyta</taxon>
        <taxon>Magnoliopsida</taxon>
        <taxon>eudicotyledons</taxon>
        <taxon>Gunneridae</taxon>
        <taxon>Pentapetalae</taxon>
        <taxon>asterids</taxon>
        <taxon>campanulids</taxon>
        <taxon>Asterales</taxon>
        <taxon>Asteraceae</taxon>
        <taxon>Carduoideae</taxon>
        <taxon>Cardueae</taxon>
        <taxon>Centaureinae</taxon>
        <taxon>Centaurea</taxon>
    </lineage>
</organism>
<keyword evidence="2" id="KW-0479">Metal-binding</keyword>
<evidence type="ECO:0000256" key="3">
    <source>
        <dbReference type="ARBA" id="ARBA00022750"/>
    </source>
</evidence>
<evidence type="ECO:0000313" key="10">
    <source>
        <dbReference type="Proteomes" id="UP001172457"/>
    </source>
</evidence>
<dbReference type="InterPro" id="IPR057670">
    <property type="entry name" value="SH3_retrovirus"/>
</dbReference>
<dbReference type="CDD" id="cd09272">
    <property type="entry name" value="RNase_HI_RT_Ty1"/>
    <property type="match status" value="1"/>
</dbReference>
<dbReference type="GO" id="GO:0015074">
    <property type="term" value="P:DNA integration"/>
    <property type="evidence" value="ECO:0007669"/>
    <property type="project" value="InterPro"/>
</dbReference>
<keyword evidence="5" id="KW-0863">Zinc-finger</keyword>
<evidence type="ECO:0000256" key="6">
    <source>
        <dbReference type="SAM" id="MobiDB-lite"/>
    </source>
</evidence>
<evidence type="ECO:0000259" key="7">
    <source>
        <dbReference type="PROSITE" id="PS50158"/>
    </source>
</evidence>
<dbReference type="Proteomes" id="UP001172457">
    <property type="component" value="Chromosome 1"/>
</dbReference>
<dbReference type="InterPro" id="IPR001878">
    <property type="entry name" value="Znf_CCHC"/>
</dbReference>
<dbReference type="GO" id="GO:0004190">
    <property type="term" value="F:aspartic-type endopeptidase activity"/>
    <property type="evidence" value="ECO:0007669"/>
    <property type="project" value="UniProtKB-KW"/>
</dbReference>
<reference evidence="9" key="1">
    <citation type="submission" date="2023-03" db="EMBL/GenBank/DDBJ databases">
        <title>Chromosome-scale reference genome and RAD-based genetic map of yellow starthistle (Centaurea solstitialis) reveal putative structural variation and QTLs associated with invader traits.</title>
        <authorList>
            <person name="Reatini B."/>
            <person name="Cang F.A."/>
            <person name="Jiang Q."/>
            <person name="Mckibben M.T.W."/>
            <person name="Barker M.S."/>
            <person name="Rieseberg L.H."/>
            <person name="Dlugosch K.M."/>
        </authorList>
    </citation>
    <scope>NUCLEOTIDE SEQUENCE</scope>
    <source>
        <strain evidence="9">CAN-66</strain>
        <tissue evidence="9">Leaf</tissue>
    </source>
</reference>
<keyword evidence="1" id="KW-0645">Protease</keyword>
<dbReference type="Pfam" id="PF14223">
    <property type="entry name" value="Retrotran_gag_2"/>
    <property type="match status" value="1"/>
</dbReference>
<dbReference type="SUPFAM" id="SSF53098">
    <property type="entry name" value="Ribonuclease H-like"/>
    <property type="match status" value="1"/>
</dbReference>
<dbReference type="InterPro" id="IPR054722">
    <property type="entry name" value="PolX-like_BBD"/>
</dbReference>
<dbReference type="GO" id="GO:0006508">
    <property type="term" value="P:proteolysis"/>
    <property type="evidence" value="ECO:0007669"/>
    <property type="project" value="UniProtKB-KW"/>
</dbReference>
<evidence type="ECO:0000256" key="4">
    <source>
        <dbReference type="ARBA" id="ARBA00022801"/>
    </source>
</evidence>
<dbReference type="Pfam" id="PF00665">
    <property type="entry name" value="rve"/>
    <property type="match status" value="1"/>
</dbReference>
<dbReference type="InterPro" id="IPR036875">
    <property type="entry name" value="Znf_CCHC_sf"/>
</dbReference>
<dbReference type="Pfam" id="PF22936">
    <property type="entry name" value="Pol_BBD"/>
    <property type="match status" value="1"/>
</dbReference>
<keyword evidence="4" id="KW-0378">Hydrolase</keyword>
<dbReference type="InterPro" id="IPR036397">
    <property type="entry name" value="RNaseH_sf"/>
</dbReference>
<proteinExistence type="predicted"/>
<dbReference type="SUPFAM" id="SSF57756">
    <property type="entry name" value="Retrovirus zinc finger-like domains"/>
    <property type="match status" value="1"/>
</dbReference>
<keyword evidence="3" id="KW-0064">Aspartyl protease</keyword>
<dbReference type="Gene3D" id="3.30.420.10">
    <property type="entry name" value="Ribonuclease H-like superfamily/Ribonuclease H"/>
    <property type="match status" value="1"/>
</dbReference>
<keyword evidence="10" id="KW-1185">Reference proteome</keyword>
<dbReference type="GO" id="GO:0008270">
    <property type="term" value="F:zinc ion binding"/>
    <property type="evidence" value="ECO:0007669"/>
    <property type="project" value="UniProtKB-KW"/>
</dbReference>
<dbReference type="Pfam" id="PF07727">
    <property type="entry name" value="RVT_2"/>
    <property type="match status" value="1"/>
</dbReference>